<dbReference type="InterPro" id="IPR043502">
    <property type="entry name" value="DNA/RNA_pol_sf"/>
</dbReference>
<accession>A0A972SRQ9</accession>
<dbReference type="Proteomes" id="UP000655523">
    <property type="component" value="Unassembled WGS sequence"/>
</dbReference>
<name>A0A972SRQ9_9BURK</name>
<keyword evidence="3" id="KW-1185">Reference proteome</keyword>
<dbReference type="Pfam" id="PF00078">
    <property type="entry name" value="RVT_1"/>
    <property type="match status" value="1"/>
</dbReference>
<reference evidence="2 3" key="1">
    <citation type="submission" date="2019-11" db="EMBL/GenBank/DDBJ databases">
        <title>Metabolism of dissolved organic matter in forest soils.</title>
        <authorList>
            <person name="Cyle K.T."/>
            <person name="Wilhelm R.C."/>
            <person name="Martinez C.E."/>
        </authorList>
    </citation>
    <scope>NUCLEOTIDE SEQUENCE [LARGE SCALE GENOMIC DNA]</scope>
    <source>
        <strain evidence="2 3">5N</strain>
    </source>
</reference>
<feature type="domain" description="Reverse transcriptase" evidence="1">
    <location>
        <begin position="1"/>
        <end position="145"/>
    </location>
</feature>
<gene>
    <name evidence="2" type="ORF">GNZ13_42780</name>
</gene>
<dbReference type="PROSITE" id="PS50878">
    <property type="entry name" value="RT_POL"/>
    <property type="match status" value="1"/>
</dbReference>
<proteinExistence type="predicted"/>
<organism evidence="2 3">
    <name type="scientific">Paraburkholderia elongata</name>
    <dbReference type="NCBI Taxonomy" id="2675747"/>
    <lineage>
        <taxon>Bacteria</taxon>
        <taxon>Pseudomonadati</taxon>
        <taxon>Pseudomonadota</taxon>
        <taxon>Betaproteobacteria</taxon>
        <taxon>Burkholderiales</taxon>
        <taxon>Burkholderiaceae</taxon>
        <taxon>Paraburkholderia</taxon>
    </lineage>
</organism>
<dbReference type="InterPro" id="IPR000477">
    <property type="entry name" value="RT_dom"/>
</dbReference>
<dbReference type="AlphaFoldDB" id="A0A972SRQ9"/>
<dbReference type="SUPFAM" id="SSF56672">
    <property type="entry name" value="DNA/RNA polymerases"/>
    <property type="match status" value="1"/>
</dbReference>
<comment type="caution">
    <text evidence="2">The sequence shown here is derived from an EMBL/GenBank/DDBJ whole genome shotgun (WGS) entry which is preliminary data.</text>
</comment>
<evidence type="ECO:0000313" key="2">
    <source>
        <dbReference type="EMBL" id="NPT61095.1"/>
    </source>
</evidence>
<evidence type="ECO:0000313" key="3">
    <source>
        <dbReference type="Proteomes" id="UP000655523"/>
    </source>
</evidence>
<dbReference type="EMBL" id="WOEZ01000250">
    <property type="protein sequence ID" value="NPT61095.1"/>
    <property type="molecule type" value="Genomic_DNA"/>
</dbReference>
<protein>
    <submittedName>
        <fullName evidence="2">Maturase</fullName>
    </submittedName>
</protein>
<sequence length="265" mass="30930">MQSVGAHCGKSARWVLCGGTSTRGQAGSVRALARKRQQQRGSAKATASRLVSTYLLDEWFVEVVRPRLRGPGNLVRFADDFVMLFAYRDDAERVLEVLGRRMGKYGLELHPNKTRMVDFRFKPKSVGDDREKALATTFNFLGFVHTWVKSRFGKPVVRQLTAKDRVARAHKAFNEQIRAMRHWRIREQHQRICRMLNGHFAYFGISGNFQRISTLKFKVELLWRKWLSRRSNASYITWKAFREILNRFPLPKARIIHPYRHKASP</sequence>
<evidence type="ECO:0000259" key="1">
    <source>
        <dbReference type="PROSITE" id="PS50878"/>
    </source>
</evidence>